<dbReference type="REBASE" id="16493">
    <property type="entry name" value="M.Dsh12ORF2102P"/>
</dbReference>
<dbReference type="InterPro" id="IPR029063">
    <property type="entry name" value="SAM-dependent_MTases_sf"/>
</dbReference>
<dbReference type="SUPFAM" id="SSF53335">
    <property type="entry name" value="S-adenosyl-L-methionine-dependent methyltransferases"/>
    <property type="match status" value="1"/>
</dbReference>
<keyword evidence="2" id="KW-1185">Reference proteome</keyword>
<dbReference type="eggNOG" id="COG2189">
    <property type="taxonomic scope" value="Bacteria"/>
</dbReference>
<dbReference type="KEGG" id="dsh:Dshi_2102"/>
<dbReference type="EMBL" id="CP000830">
    <property type="protein sequence ID" value="ABV93839.1"/>
    <property type="molecule type" value="Genomic_DNA"/>
</dbReference>
<name>A8LPY5_DINSH</name>
<dbReference type="HOGENOM" id="CLU_562292_0_0_5"/>
<dbReference type="STRING" id="398580.Dshi_2102"/>
<evidence type="ECO:0000313" key="1">
    <source>
        <dbReference type="EMBL" id="ABV93839.1"/>
    </source>
</evidence>
<accession>A8LPY5</accession>
<proteinExistence type="predicted"/>
<dbReference type="AlphaFoldDB" id="A8LPY5"/>
<dbReference type="Proteomes" id="UP000006833">
    <property type="component" value="Chromosome"/>
</dbReference>
<evidence type="ECO:0000313" key="2">
    <source>
        <dbReference type="Proteomes" id="UP000006833"/>
    </source>
</evidence>
<organism evidence="1 2">
    <name type="scientific">Dinoroseobacter shibae (strain DSM 16493 / NCIMB 14021 / DFL 12)</name>
    <dbReference type="NCBI Taxonomy" id="398580"/>
    <lineage>
        <taxon>Bacteria</taxon>
        <taxon>Pseudomonadati</taxon>
        <taxon>Pseudomonadota</taxon>
        <taxon>Alphaproteobacteria</taxon>
        <taxon>Rhodobacterales</taxon>
        <taxon>Roseobacteraceae</taxon>
        <taxon>Dinoroseobacter</taxon>
    </lineage>
</organism>
<dbReference type="Gene3D" id="3.40.50.150">
    <property type="entry name" value="Vaccinia Virus protein VP39"/>
    <property type="match status" value="1"/>
</dbReference>
<sequence>MGLLLEQTLPDHTIQQVTIVNNPKGVTQGYLSRVEEYAFFCFGPECQIYSADDDLLTVKEEKETADGLARPRWKGLLRSGDEAQRKDREQMFYPIWIDPKLGKIVGAGKYLPLSEEPDFSLSNEHGHAVVWPVRKDLSLGRWGVGVDTFNALVKEGYIALGKYDKKRKSWGLTYLTEQHRKDIDSGTLRVLSRDETTGVADVAFEGAATRKIRTVWHRTSHDAGAYGTDLIGLFLGNGRTFPFPKSLYAVEDALRPIVRGNKSAIILDFFSGSGTSLHATMRLNRQDDGRRQCICVTNNEVKASEQQALKSDGLRPGDPEWEQWGICDYITKPRIKAAITGQTPDGDPIKGDYKFTDEFPMADGFAENAEFFTLSYETPVSVSHNRAFARVAPLLWMKAGSEGRRIDSLPEAGWDVADTYGLLTDLDAAAPYIAAIEAKDGIRIAYIVTDDDRRFQSVAQGLPDGVDAVRLYESYLKNFRFSTGR</sequence>
<gene>
    <name evidence="1" type="ordered locus">Dshi_2102</name>
</gene>
<protein>
    <submittedName>
        <fullName evidence="1">Uncharacterized protein</fullName>
    </submittedName>
</protein>
<reference evidence="2" key="1">
    <citation type="journal article" date="2010" name="ISME J.">
        <title>The complete genome sequence of the algal symbiont Dinoroseobacter shibae: a hitchhiker's guide to life in the sea.</title>
        <authorList>
            <person name="Wagner-Dobler I."/>
            <person name="Ballhausen B."/>
            <person name="Berger M."/>
            <person name="Brinkhoff T."/>
            <person name="Buchholz I."/>
            <person name="Bunk B."/>
            <person name="Cypionka H."/>
            <person name="Daniel R."/>
            <person name="Drepper T."/>
            <person name="Gerdts G."/>
            <person name="Hahnke S."/>
            <person name="Han C."/>
            <person name="Jahn D."/>
            <person name="Kalhoefer D."/>
            <person name="Kiss H."/>
            <person name="Klenk H.P."/>
            <person name="Kyrpides N."/>
            <person name="Liebl W."/>
            <person name="Liesegang H."/>
            <person name="Meincke L."/>
            <person name="Pati A."/>
            <person name="Petersen J."/>
            <person name="Piekarski T."/>
            <person name="Pommerenke C."/>
            <person name="Pradella S."/>
            <person name="Pukall R."/>
            <person name="Rabus R."/>
            <person name="Stackebrandt E."/>
            <person name="Thole S."/>
            <person name="Thompson L."/>
            <person name="Tielen P."/>
            <person name="Tomasch J."/>
            <person name="von Jan M."/>
            <person name="Wanphrut N."/>
            <person name="Wichels A."/>
            <person name="Zech H."/>
            <person name="Simon M."/>
        </authorList>
    </citation>
    <scope>NUCLEOTIDE SEQUENCE [LARGE SCALE GENOMIC DNA]</scope>
    <source>
        <strain evidence="2">DSM 16493 / NCIMB 14021 / DFL 12</strain>
    </source>
</reference>